<sequence>MLNHQNIYDVFNGDADGICALLQLRLEQELPEAKPVTGVKRDIRLLEQVKAKPRDELTVLDVSLDSNRSELMRALADGARLTWFDHHYAGDIPRHANLRAFIDTSAETCTSLLVDRHLGGARRSWAIVGAFGDNLTALGERLSAEAGLDATQTAALRDLGEALNYNAYGESLADLRYHPATLYRLLKQYRRPLAFVAEAPAYAALREGYREDMKLAGDLRPALAEAWGAVYILPDAAWARRVSGVFANRVAAASPQRATAVLTGRPGGGYVVSVRAPLARPDGADALCRQFESGGGRKAAAGINRLPETEMERFAKAFQTAFVPPTACCASHSFI</sequence>
<gene>
    <name evidence="1" type="ORF">OHM77_08920</name>
</gene>
<reference evidence="1" key="1">
    <citation type="journal article" date="2023" name="Nat. Microbiol.">
        <title>Enrichment and characterization of a nitric oxide-reducing microbial community in a continuous bioreactor.</title>
        <authorList>
            <person name="Garrido-Amador P."/>
            <person name="Stortenbeker N."/>
            <person name="Wessels H.J.C.T."/>
            <person name="Speth D.R."/>
            <person name="Garcia-Heredia I."/>
            <person name="Kartal B."/>
        </authorList>
    </citation>
    <scope>NUCLEOTIDE SEQUENCE</scope>
    <source>
        <strain evidence="1">MAG1</strain>
    </source>
</reference>
<dbReference type="AlphaFoldDB" id="A0AA49FJD7"/>
<protein>
    <submittedName>
        <fullName evidence="1">Acetyltransferase</fullName>
    </submittedName>
</protein>
<organism evidence="1">
    <name type="scientific">Candidatus Nitricoxidivorans perseverans</name>
    <dbReference type="NCBI Taxonomy" id="2975601"/>
    <lineage>
        <taxon>Bacteria</taxon>
        <taxon>Pseudomonadati</taxon>
        <taxon>Pseudomonadota</taxon>
        <taxon>Betaproteobacteria</taxon>
        <taxon>Nitrosomonadales</taxon>
        <taxon>Sterolibacteriaceae</taxon>
        <taxon>Candidatus Nitricoxidivorans</taxon>
    </lineage>
</organism>
<dbReference type="KEGG" id="npv:OHM77_08920"/>
<name>A0AA49FJD7_9PROT</name>
<dbReference type="EMBL" id="CP107246">
    <property type="protein sequence ID" value="WIM04822.1"/>
    <property type="molecule type" value="Genomic_DNA"/>
</dbReference>
<dbReference type="InterPro" id="IPR038763">
    <property type="entry name" value="DHH_sf"/>
</dbReference>
<proteinExistence type="predicted"/>
<dbReference type="Proteomes" id="UP001234916">
    <property type="component" value="Chromosome"/>
</dbReference>
<accession>A0AA49FJD7</accession>
<evidence type="ECO:0000313" key="1">
    <source>
        <dbReference type="EMBL" id="WIM04822.1"/>
    </source>
</evidence>
<dbReference type="SUPFAM" id="SSF64182">
    <property type="entry name" value="DHH phosphoesterases"/>
    <property type="match status" value="1"/>
</dbReference>